<sequence>MCGSCMKCIGCCCCLIFLLMLTLTLVASYYYTLYVPQVPTYEVHSLEVRNFAVLPDLTLDAYVIATVKASNPNGDIGFIYGENGQVNVVFNETDVLCMGHPPNFRQGHRNVTNIRVDMVGKSRVEPGLQAALQENQKSHRPVPLVVKVSMPIRVVVEGIPLRQFTVYVNSSMLVDNLAPNKMMNIISSDVSYYFEL</sequence>
<dbReference type="Proteomes" id="UP001567538">
    <property type="component" value="Unassembled WGS sequence"/>
</dbReference>
<evidence type="ECO:0000256" key="1">
    <source>
        <dbReference type="ARBA" id="ARBA00004370"/>
    </source>
</evidence>
<dbReference type="InterPro" id="IPR044839">
    <property type="entry name" value="NDR1-like"/>
</dbReference>
<reference evidence="3 4" key="1">
    <citation type="submission" date="2024-06" db="EMBL/GenBank/DDBJ databases">
        <title>A chromosome level genome sequence of Diviner's sage (Salvia divinorum).</title>
        <authorList>
            <person name="Ford S.A."/>
            <person name="Ro D.-K."/>
            <person name="Ness R.W."/>
            <person name="Phillips M.A."/>
        </authorList>
    </citation>
    <scope>NUCLEOTIDE SEQUENCE [LARGE SCALE GENOMIC DNA]</scope>
    <source>
        <strain evidence="3">SAF-2024a</strain>
        <tissue evidence="3">Leaf</tissue>
    </source>
</reference>
<accession>A0ABD1HYQ7</accession>
<comment type="subcellular location">
    <subcellularLocation>
        <location evidence="1">Membrane</location>
    </subcellularLocation>
</comment>
<protein>
    <submittedName>
        <fullName evidence="3">NDR1/HIN1-like protein 6</fullName>
    </submittedName>
</protein>
<dbReference type="AlphaFoldDB" id="A0ABD1HYQ7"/>
<proteinExistence type="predicted"/>
<dbReference type="PANTHER" id="PTHR31234">
    <property type="entry name" value="LATE EMBRYOGENESIS ABUNDANT (LEA) HYDROXYPROLINE-RICH GLYCOPROTEIN FAMILY"/>
    <property type="match status" value="1"/>
</dbReference>
<evidence type="ECO:0000256" key="2">
    <source>
        <dbReference type="ARBA" id="ARBA00023136"/>
    </source>
</evidence>
<evidence type="ECO:0000313" key="4">
    <source>
        <dbReference type="Proteomes" id="UP001567538"/>
    </source>
</evidence>
<comment type="caution">
    <text evidence="3">The sequence shown here is derived from an EMBL/GenBank/DDBJ whole genome shotgun (WGS) entry which is preliminary data.</text>
</comment>
<evidence type="ECO:0000313" key="3">
    <source>
        <dbReference type="EMBL" id="KAL1560688.1"/>
    </source>
</evidence>
<gene>
    <name evidence="3" type="ORF">AAHA92_10871</name>
</gene>
<dbReference type="GO" id="GO:0016020">
    <property type="term" value="C:membrane"/>
    <property type="evidence" value="ECO:0007669"/>
    <property type="project" value="UniProtKB-SubCell"/>
</dbReference>
<keyword evidence="2" id="KW-0472">Membrane</keyword>
<keyword evidence="4" id="KW-1185">Reference proteome</keyword>
<name>A0ABD1HYQ7_SALDI</name>
<dbReference type="EMBL" id="JBEAFC010000004">
    <property type="protein sequence ID" value="KAL1560688.1"/>
    <property type="molecule type" value="Genomic_DNA"/>
</dbReference>
<organism evidence="3 4">
    <name type="scientific">Salvia divinorum</name>
    <name type="common">Maria pastora</name>
    <name type="synonym">Diviner's sage</name>
    <dbReference type="NCBI Taxonomy" id="28513"/>
    <lineage>
        <taxon>Eukaryota</taxon>
        <taxon>Viridiplantae</taxon>
        <taxon>Streptophyta</taxon>
        <taxon>Embryophyta</taxon>
        <taxon>Tracheophyta</taxon>
        <taxon>Spermatophyta</taxon>
        <taxon>Magnoliopsida</taxon>
        <taxon>eudicotyledons</taxon>
        <taxon>Gunneridae</taxon>
        <taxon>Pentapetalae</taxon>
        <taxon>asterids</taxon>
        <taxon>lamiids</taxon>
        <taxon>Lamiales</taxon>
        <taxon>Lamiaceae</taxon>
        <taxon>Nepetoideae</taxon>
        <taxon>Mentheae</taxon>
        <taxon>Salviinae</taxon>
        <taxon>Salvia</taxon>
        <taxon>Salvia subgen. Calosphace</taxon>
    </lineage>
</organism>
<dbReference type="PANTHER" id="PTHR31234:SF72">
    <property type="entry name" value="NDR1_HIN1-LIKE PROTEIN 6"/>
    <property type="match status" value="1"/>
</dbReference>